<evidence type="ECO:0000313" key="2">
    <source>
        <dbReference type="EMBL" id="MBB5077832.1"/>
    </source>
</evidence>
<dbReference type="AlphaFoldDB" id="A0A7W8EGS6"/>
<accession>A0A7W8EGS6</accession>
<proteinExistence type="predicted"/>
<evidence type="ECO:0000259" key="1">
    <source>
        <dbReference type="Pfam" id="PF18899"/>
    </source>
</evidence>
<organism evidence="2 3">
    <name type="scientific">Nonomuraea endophytica</name>
    <dbReference type="NCBI Taxonomy" id="714136"/>
    <lineage>
        <taxon>Bacteria</taxon>
        <taxon>Bacillati</taxon>
        <taxon>Actinomycetota</taxon>
        <taxon>Actinomycetes</taxon>
        <taxon>Streptosporangiales</taxon>
        <taxon>Streptosporangiaceae</taxon>
        <taxon>Nonomuraea</taxon>
    </lineage>
</organism>
<evidence type="ECO:0000313" key="3">
    <source>
        <dbReference type="Proteomes" id="UP000568380"/>
    </source>
</evidence>
<dbReference type="Pfam" id="PF18899">
    <property type="entry name" value="DUF5655"/>
    <property type="match status" value="1"/>
</dbReference>
<feature type="domain" description="DUF5655" evidence="1">
    <location>
        <begin position="29"/>
        <end position="134"/>
    </location>
</feature>
<sequence>MTRWVCPRCDREFGLERQSHVCVPGVTVDQVFAPWPEAYREIYDRLVEPLGPLGPLHEDAVGVGVFLKAERKFAEIRPKARSLQVEITLARPIAHPLLARSYAMGSGRYAHFFKFTRPEDVDGQILDWMAEAYDA</sequence>
<dbReference type="RefSeq" id="WP_184962055.1">
    <property type="nucleotide sequence ID" value="NZ_JACHIN010000004.1"/>
</dbReference>
<reference evidence="2 3" key="1">
    <citation type="submission" date="2020-08" db="EMBL/GenBank/DDBJ databases">
        <title>Genomic Encyclopedia of Type Strains, Phase IV (KMG-IV): sequencing the most valuable type-strain genomes for metagenomic binning, comparative biology and taxonomic classification.</title>
        <authorList>
            <person name="Goeker M."/>
        </authorList>
    </citation>
    <scope>NUCLEOTIDE SEQUENCE [LARGE SCALE GENOMIC DNA]</scope>
    <source>
        <strain evidence="2 3">DSM 45385</strain>
    </source>
</reference>
<dbReference type="EMBL" id="JACHIN010000004">
    <property type="protein sequence ID" value="MBB5077832.1"/>
    <property type="molecule type" value="Genomic_DNA"/>
</dbReference>
<comment type="caution">
    <text evidence="2">The sequence shown here is derived from an EMBL/GenBank/DDBJ whole genome shotgun (WGS) entry which is preliminary data.</text>
</comment>
<keyword evidence="3" id="KW-1185">Reference proteome</keyword>
<gene>
    <name evidence="2" type="ORF">HNR40_003307</name>
</gene>
<dbReference type="InterPro" id="IPR043714">
    <property type="entry name" value="DUF5655"/>
</dbReference>
<dbReference type="Proteomes" id="UP000568380">
    <property type="component" value="Unassembled WGS sequence"/>
</dbReference>
<name>A0A7W8EGS6_9ACTN</name>
<protein>
    <recommendedName>
        <fullName evidence="1">DUF5655 domain-containing protein</fullName>
    </recommendedName>
</protein>